<keyword evidence="10" id="KW-1185">Reference proteome</keyword>
<dbReference type="PANTHER" id="PTHR43133:SF51">
    <property type="entry name" value="RNA POLYMERASE SIGMA FACTOR"/>
    <property type="match status" value="1"/>
</dbReference>
<proteinExistence type="inferred from homology"/>
<evidence type="ECO:0000256" key="3">
    <source>
        <dbReference type="ARBA" id="ARBA00023082"/>
    </source>
</evidence>
<dbReference type="SUPFAM" id="SSF88946">
    <property type="entry name" value="Sigma2 domain of RNA polymerase sigma factors"/>
    <property type="match status" value="1"/>
</dbReference>
<name>A0ABT9CF53_9BACL</name>
<dbReference type="InterPro" id="IPR039425">
    <property type="entry name" value="RNA_pol_sigma-70-like"/>
</dbReference>
<dbReference type="InterPro" id="IPR013249">
    <property type="entry name" value="RNA_pol_sigma70_r4_t2"/>
</dbReference>
<keyword evidence="5 6" id="KW-0804">Transcription</keyword>
<dbReference type="PANTHER" id="PTHR43133">
    <property type="entry name" value="RNA POLYMERASE ECF-TYPE SIGMA FACTO"/>
    <property type="match status" value="1"/>
</dbReference>
<feature type="domain" description="RNA polymerase sigma-70 region 2" evidence="7">
    <location>
        <begin position="17"/>
        <end position="80"/>
    </location>
</feature>
<evidence type="ECO:0000313" key="10">
    <source>
        <dbReference type="Proteomes" id="UP001240171"/>
    </source>
</evidence>
<dbReference type="EMBL" id="JAUQTB010000006">
    <property type="protein sequence ID" value="MDO7907269.1"/>
    <property type="molecule type" value="Genomic_DNA"/>
</dbReference>
<dbReference type="PROSITE" id="PS01063">
    <property type="entry name" value="SIGMA70_ECF"/>
    <property type="match status" value="1"/>
</dbReference>
<evidence type="ECO:0000313" key="9">
    <source>
        <dbReference type="EMBL" id="MDO7907269.1"/>
    </source>
</evidence>
<evidence type="ECO:0000259" key="8">
    <source>
        <dbReference type="Pfam" id="PF08281"/>
    </source>
</evidence>
<accession>A0ABT9CF53</accession>
<dbReference type="InterPro" id="IPR036388">
    <property type="entry name" value="WH-like_DNA-bd_sf"/>
</dbReference>
<dbReference type="CDD" id="cd06171">
    <property type="entry name" value="Sigma70_r4"/>
    <property type="match status" value="1"/>
</dbReference>
<dbReference type="SUPFAM" id="SSF88659">
    <property type="entry name" value="Sigma3 and sigma4 domains of RNA polymerase sigma factors"/>
    <property type="match status" value="1"/>
</dbReference>
<dbReference type="Proteomes" id="UP001240171">
    <property type="component" value="Unassembled WGS sequence"/>
</dbReference>
<dbReference type="RefSeq" id="WP_305024470.1">
    <property type="nucleotide sequence ID" value="NZ_JAUQTB010000006.1"/>
</dbReference>
<dbReference type="Pfam" id="PF08281">
    <property type="entry name" value="Sigma70_r4_2"/>
    <property type="match status" value="1"/>
</dbReference>
<dbReference type="InterPro" id="IPR000838">
    <property type="entry name" value="RNA_pol_sigma70_ECF_CS"/>
</dbReference>
<dbReference type="Gene3D" id="1.10.10.10">
    <property type="entry name" value="Winged helix-like DNA-binding domain superfamily/Winged helix DNA-binding domain"/>
    <property type="match status" value="1"/>
</dbReference>
<evidence type="ECO:0000256" key="2">
    <source>
        <dbReference type="ARBA" id="ARBA00023015"/>
    </source>
</evidence>
<dbReference type="InterPro" id="IPR013325">
    <property type="entry name" value="RNA_pol_sigma_r2"/>
</dbReference>
<reference evidence="9 10" key="1">
    <citation type="submission" date="2023-07" db="EMBL/GenBank/DDBJ databases">
        <title>Paenibacillus sp. JX-17 nov. isolated from soil.</title>
        <authorList>
            <person name="Wan Y."/>
            <person name="Liu B."/>
        </authorList>
    </citation>
    <scope>NUCLEOTIDE SEQUENCE [LARGE SCALE GENOMIC DNA]</scope>
    <source>
        <strain evidence="9 10">JX-17</strain>
    </source>
</reference>
<keyword evidence="3 6" id="KW-0731">Sigma factor</keyword>
<keyword evidence="2 6" id="KW-0805">Transcription regulation</keyword>
<feature type="domain" description="RNA polymerase sigma factor 70 region 4 type 2" evidence="8">
    <location>
        <begin position="114"/>
        <end position="166"/>
    </location>
</feature>
<dbReference type="InterPro" id="IPR014284">
    <property type="entry name" value="RNA_pol_sigma-70_dom"/>
</dbReference>
<dbReference type="InterPro" id="IPR007627">
    <property type="entry name" value="RNA_pol_sigma70_r2"/>
</dbReference>
<evidence type="ECO:0000256" key="6">
    <source>
        <dbReference type="RuleBase" id="RU000716"/>
    </source>
</evidence>
<organism evidence="9 10">
    <name type="scientific">Paenibacillus lacisoli</name>
    <dbReference type="NCBI Taxonomy" id="3064525"/>
    <lineage>
        <taxon>Bacteria</taxon>
        <taxon>Bacillati</taxon>
        <taxon>Bacillota</taxon>
        <taxon>Bacilli</taxon>
        <taxon>Bacillales</taxon>
        <taxon>Paenibacillaceae</taxon>
        <taxon>Paenibacillus</taxon>
    </lineage>
</organism>
<dbReference type="Pfam" id="PF04542">
    <property type="entry name" value="Sigma70_r2"/>
    <property type="match status" value="1"/>
</dbReference>
<evidence type="ECO:0000259" key="7">
    <source>
        <dbReference type="Pfam" id="PF04542"/>
    </source>
</evidence>
<sequence length="187" mass="22346">MEEQAQQDEAALREWMNRYGDHLLRTAVMLLKDYQTAEEVVQDTFVQAFRKADQLKEPSRLKSWLTAITVNGCRMRQRRWSWKYIFPSEIGNTENPADERQGPESRLLAASRNEELKRAVQKLSYNYRETVVLYYYNEYSVEEITELLGCSTNTIKSRLRRGRAKLRELWEKEEQEFERRQTAPKQL</sequence>
<gene>
    <name evidence="9" type="ORF">Q5741_12690</name>
</gene>
<protein>
    <recommendedName>
        <fullName evidence="6">RNA polymerase sigma factor</fullName>
    </recommendedName>
</protein>
<dbReference type="Gene3D" id="1.10.1740.10">
    <property type="match status" value="1"/>
</dbReference>
<evidence type="ECO:0000256" key="4">
    <source>
        <dbReference type="ARBA" id="ARBA00023125"/>
    </source>
</evidence>
<comment type="caution">
    <text evidence="9">The sequence shown here is derived from an EMBL/GenBank/DDBJ whole genome shotgun (WGS) entry which is preliminary data.</text>
</comment>
<evidence type="ECO:0000256" key="1">
    <source>
        <dbReference type="ARBA" id="ARBA00010641"/>
    </source>
</evidence>
<evidence type="ECO:0000256" key="5">
    <source>
        <dbReference type="ARBA" id="ARBA00023163"/>
    </source>
</evidence>
<dbReference type="InterPro" id="IPR013324">
    <property type="entry name" value="RNA_pol_sigma_r3/r4-like"/>
</dbReference>
<dbReference type="NCBIfam" id="TIGR02937">
    <property type="entry name" value="sigma70-ECF"/>
    <property type="match status" value="1"/>
</dbReference>
<keyword evidence="4 6" id="KW-0238">DNA-binding</keyword>
<comment type="similarity">
    <text evidence="1 6">Belongs to the sigma-70 factor family. ECF subfamily.</text>
</comment>